<dbReference type="GO" id="GO:0000282">
    <property type="term" value="P:cellular bud site selection"/>
    <property type="evidence" value="ECO:0007669"/>
    <property type="project" value="TreeGrafter"/>
</dbReference>
<dbReference type="Pfam" id="PF12768">
    <property type="entry name" value="Rax2"/>
    <property type="match status" value="1"/>
</dbReference>
<feature type="domain" description="Rax2-like C-terminal" evidence="3">
    <location>
        <begin position="987"/>
        <end position="1253"/>
    </location>
</feature>
<evidence type="ECO:0000313" key="7">
    <source>
        <dbReference type="Proteomes" id="UP000195602"/>
    </source>
</evidence>
<feature type="domain" description="Rax2-like third" evidence="5">
    <location>
        <begin position="443"/>
        <end position="603"/>
    </location>
</feature>
<dbReference type="Pfam" id="PF20843">
    <property type="entry name" value="Rax2_3"/>
    <property type="match status" value="1"/>
</dbReference>
<keyword evidence="2" id="KW-0732">Signal</keyword>
<evidence type="ECO:0000259" key="3">
    <source>
        <dbReference type="Pfam" id="PF12768"/>
    </source>
</evidence>
<dbReference type="EMBL" id="LYUB02000012">
    <property type="protein sequence ID" value="OVF07522.1"/>
    <property type="molecule type" value="Genomic_DNA"/>
</dbReference>
<dbReference type="KEGG" id="clus:A9F13_12g00396"/>
<sequence>MRFKTASLLLLASKFCLADDQISHPSLDFADFGGQIGVFGSFSSLSFYDYANASAFLSPSDSSQSLYLRNISSGASSKIASVSGGSVSSLQQIGVDSVLVSGDFSTFNDEDYTPPIIYNVSSGDVVAIFSSSAKRDQTISGSVKTTLVDGELIYMGGDFEYNNTYGAAVYNITSKTVSSLPFRGFGQNSSVNAIAKYSDDNSAESIIFGGSFDSLGLPELLMHNITLNSTSQNHTNSTNTSLISAEQVISLKHASFTNINAASNGADLTCPGSSIWSLQPASGGQWVASLPLEMRGLYPTKVRLTVPDSGEDGVKTFRIYTYPNNGIMNLTYVDPETNELAYCDSACPLLQASTLKEHVNNNIEDEEDITDPEGGIFVNKDGSFAMYFDESTNSKNLGYGSNYQEFAFINQVGVDSVGLTVTDWYGSKGALAGFELYSNSIRVYGNDTLNESNCGDQSTHDSNAAEIISGDWKSVQDLTDGVTDTSYMVSIGNSSQEIVLYPNISYSGDYSVLLYTPGCSADGSCQKRSIVNVTFSDVNDTVLASSLIYQNNLEQKFDYLFYGHLEGSSTNEGRNKIKIQYHSPIDPSVSDPWMVIDKVVANIVSLDDYYSSNSTNSTHNSNVTKHNIEKIYLNGLFEYSIANFSDFEESLVYSKSGDGIEIKKTNVFVGNSSLNELSGKLSSDTNITQMILQNSSDSSNLLLLGKLESKNVSLSNDNLITLQIKGYNSTSNSTEATLKTRSLMRRDVEISGLKFNNTISSISDTNTGYVALGSFSATGENIKDLSNSNKTVSSANNFALNINGEWYSFGNEYISKDYTQFASVELDGHEYFVFSTSDGDYKVWDNTDMEWPMESNLDISTSLTLEKRNQQILGGSSFGTMDYEGKNQAYFTNNSDFSSLGFNFTDGQVSTSFFVNDTFSVIGGKFQANSSIKNMAMVKKNIGYPIGDFKWDDDAGVSVLYVDNNAEFLFIGTNGSVDTSSSNVTGLLVFDLNNSTAASVQPASLSTNDDKNLSVNAMVFYDNNNQLLVGGNFATAGSLDCAAACIYDIPNTRWVNPATNDNSLSIGGSINDAKFMSSREVLLAGNITLNGNGANFAIYDFGTGSFEDAGKTVNDIGISNDAIKKFIINDRVDNDLDFRMVAFGSGFVAGFDGNKWAKVDSAIDYSDETDFQDLKLVELKNPISSNSRQSYFDKDKAVVLSGTFNISNYGLVNAAIYDGNSWIPYIFSQDSNAKVGSINTLLLEEVYRFQSSSDLKKGKSKLSTGKVVGISLACAIGSTFFLGLLYFIPLLYLFKSSEKSENVNQRIHEDEMMHAVRPEDLFHEIDLHRNT</sequence>
<evidence type="ECO:0000259" key="4">
    <source>
        <dbReference type="Pfam" id="PF20842"/>
    </source>
</evidence>
<accession>A0AA91PXV1</accession>
<protein>
    <submittedName>
        <fullName evidence="6">Bud site selection protein</fullName>
    </submittedName>
</protein>
<gene>
    <name evidence="6" type="ORF">A9F13_12g00396</name>
</gene>
<dbReference type="Pfam" id="PF20842">
    <property type="entry name" value="Rax2_2"/>
    <property type="match status" value="1"/>
</dbReference>
<feature type="transmembrane region" description="Helical" evidence="1">
    <location>
        <begin position="1267"/>
        <end position="1294"/>
    </location>
</feature>
<feature type="chain" id="PRO_5041664673" evidence="2">
    <location>
        <begin position="19"/>
        <end position="1331"/>
    </location>
</feature>
<evidence type="ECO:0000256" key="1">
    <source>
        <dbReference type="SAM" id="Phobius"/>
    </source>
</evidence>
<reference evidence="6 7" key="1">
    <citation type="submission" date="2017-04" db="EMBL/GenBank/DDBJ databases">
        <title>Draft genome of the yeast Clavispora lusitaniae type strain CBS 6936.</title>
        <authorList>
            <person name="Durrens P."/>
            <person name="Klopp C."/>
            <person name="Biteau N."/>
            <person name="Fitton-Ouhabi V."/>
            <person name="Dementhon K."/>
            <person name="Accoceberry I."/>
            <person name="Sherman D.J."/>
            <person name="Noel T."/>
        </authorList>
    </citation>
    <scope>NUCLEOTIDE SEQUENCE [LARGE SCALE GENOMIC DNA]</scope>
    <source>
        <strain evidence="6 7">CBS 6936</strain>
    </source>
</reference>
<keyword evidence="1" id="KW-0472">Membrane</keyword>
<dbReference type="InterPro" id="IPR048265">
    <property type="entry name" value="Rax2-like_third"/>
</dbReference>
<dbReference type="GO" id="GO:0005935">
    <property type="term" value="C:cellular bud neck"/>
    <property type="evidence" value="ECO:0007669"/>
    <property type="project" value="TreeGrafter"/>
</dbReference>
<feature type="signal peptide" evidence="2">
    <location>
        <begin position="1"/>
        <end position="18"/>
    </location>
</feature>
<dbReference type="Proteomes" id="UP000195602">
    <property type="component" value="Unassembled WGS sequence"/>
</dbReference>
<proteinExistence type="predicted"/>
<evidence type="ECO:0000259" key="5">
    <source>
        <dbReference type="Pfam" id="PF20843"/>
    </source>
</evidence>
<comment type="caution">
    <text evidence="6">The sequence shown here is derived from an EMBL/GenBank/DDBJ whole genome shotgun (WGS) entry which is preliminary data.</text>
</comment>
<dbReference type="GO" id="GO:1902929">
    <property type="term" value="C:plasma membrane of growing cell tip"/>
    <property type="evidence" value="ECO:0007669"/>
    <property type="project" value="TreeGrafter"/>
</dbReference>
<keyword evidence="1" id="KW-0812">Transmembrane</keyword>
<dbReference type="PANTHER" id="PTHR31778">
    <property type="entry name" value="BUD SITE SELECTION PROTEIN RAX2"/>
    <property type="match status" value="1"/>
</dbReference>
<keyword evidence="1" id="KW-1133">Transmembrane helix</keyword>
<evidence type="ECO:0000313" key="6">
    <source>
        <dbReference type="EMBL" id="OVF07522.1"/>
    </source>
</evidence>
<name>A0AA91PXV1_CLALS</name>
<organism evidence="6 7">
    <name type="scientific">Clavispora lusitaniae</name>
    <name type="common">Candida lusitaniae</name>
    <dbReference type="NCBI Taxonomy" id="36911"/>
    <lineage>
        <taxon>Eukaryota</taxon>
        <taxon>Fungi</taxon>
        <taxon>Dikarya</taxon>
        <taxon>Ascomycota</taxon>
        <taxon>Saccharomycotina</taxon>
        <taxon>Pichiomycetes</taxon>
        <taxon>Metschnikowiaceae</taxon>
        <taxon>Clavispora</taxon>
    </lineage>
</organism>
<feature type="domain" description="Rax2-like second" evidence="4">
    <location>
        <begin position="244"/>
        <end position="431"/>
    </location>
</feature>
<evidence type="ECO:0000256" key="2">
    <source>
        <dbReference type="SAM" id="SignalP"/>
    </source>
</evidence>
<dbReference type="GO" id="GO:0005621">
    <property type="term" value="C:cellular bud scar"/>
    <property type="evidence" value="ECO:0007669"/>
    <property type="project" value="TreeGrafter"/>
</dbReference>
<dbReference type="InterPro" id="IPR048266">
    <property type="entry name" value="Rax2-like_second"/>
</dbReference>
<dbReference type="PANTHER" id="PTHR31778:SF2">
    <property type="entry name" value="BUD SITE SELECTION PROTEIN RAX2"/>
    <property type="match status" value="1"/>
</dbReference>
<dbReference type="InterPro" id="IPR024982">
    <property type="entry name" value="Rax2-like_C"/>
</dbReference>